<accession>A0ABN1TKZ6</accession>
<comment type="caution">
    <text evidence="3">The sequence shown here is derived from an EMBL/GenBank/DDBJ whole genome shotgun (WGS) entry which is preliminary data.</text>
</comment>
<dbReference type="NCBIfam" id="TIGR00350">
    <property type="entry name" value="lytR_cpsA_psr"/>
    <property type="match status" value="1"/>
</dbReference>
<name>A0ABN1TKZ6_9ACTN</name>
<gene>
    <name evidence="3" type="ORF">GCM10009668_01150</name>
</gene>
<organism evidence="3 4">
    <name type="scientific">Nocardioides dubius</name>
    <dbReference type="NCBI Taxonomy" id="317019"/>
    <lineage>
        <taxon>Bacteria</taxon>
        <taxon>Bacillati</taxon>
        <taxon>Actinomycetota</taxon>
        <taxon>Actinomycetes</taxon>
        <taxon>Propionibacteriales</taxon>
        <taxon>Nocardioidaceae</taxon>
        <taxon>Nocardioides</taxon>
    </lineage>
</organism>
<evidence type="ECO:0000313" key="3">
    <source>
        <dbReference type="EMBL" id="GAA1090382.1"/>
    </source>
</evidence>
<dbReference type="PANTHER" id="PTHR33392:SF6">
    <property type="entry name" value="POLYISOPRENYL-TEICHOIC ACID--PEPTIDOGLYCAN TEICHOIC ACID TRANSFERASE TAGU"/>
    <property type="match status" value="1"/>
</dbReference>
<dbReference type="EMBL" id="BAAALG010000001">
    <property type="protein sequence ID" value="GAA1090382.1"/>
    <property type="molecule type" value="Genomic_DNA"/>
</dbReference>
<comment type="similarity">
    <text evidence="1">Belongs to the LytR/CpsA/Psr (LCP) family.</text>
</comment>
<reference evidence="3 4" key="1">
    <citation type="journal article" date="2019" name="Int. J. Syst. Evol. Microbiol.">
        <title>The Global Catalogue of Microorganisms (GCM) 10K type strain sequencing project: providing services to taxonomists for standard genome sequencing and annotation.</title>
        <authorList>
            <consortium name="The Broad Institute Genomics Platform"/>
            <consortium name="The Broad Institute Genome Sequencing Center for Infectious Disease"/>
            <person name="Wu L."/>
            <person name="Ma J."/>
        </authorList>
    </citation>
    <scope>NUCLEOTIDE SEQUENCE [LARGE SCALE GENOMIC DNA]</scope>
    <source>
        <strain evidence="3 4">JCM 13008</strain>
    </source>
</reference>
<dbReference type="PANTHER" id="PTHR33392">
    <property type="entry name" value="POLYISOPRENYL-TEICHOIC ACID--PEPTIDOGLYCAN TEICHOIC ACID TRANSFERASE TAGU"/>
    <property type="match status" value="1"/>
</dbReference>
<evidence type="ECO:0000256" key="1">
    <source>
        <dbReference type="ARBA" id="ARBA00006068"/>
    </source>
</evidence>
<feature type="domain" description="Cell envelope-related transcriptional attenuator" evidence="2">
    <location>
        <begin position="75"/>
        <end position="220"/>
    </location>
</feature>
<proteinExistence type="inferred from homology"/>
<keyword evidence="4" id="KW-1185">Reference proteome</keyword>
<evidence type="ECO:0000259" key="2">
    <source>
        <dbReference type="Pfam" id="PF03816"/>
    </source>
</evidence>
<protein>
    <recommendedName>
        <fullName evidence="2">Cell envelope-related transcriptional attenuator domain-containing protein</fullName>
    </recommendedName>
</protein>
<dbReference type="RefSeq" id="WP_343990139.1">
    <property type="nucleotide sequence ID" value="NZ_BAAALG010000001.1"/>
</dbReference>
<dbReference type="Proteomes" id="UP001501581">
    <property type="component" value="Unassembled WGS sequence"/>
</dbReference>
<evidence type="ECO:0000313" key="4">
    <source>
        <dbReference type="Proteomes" id="UP001501581"/>
    </source>
</evidence>
<sequence>MSSKRGVGARLCRRLTVAAVLGLTVLAVPDGDVAPTTSALVKVERAQGIDLSPQVVWILALGSDARMGQDVLRSRADAIQLVGIDTRTGAATAIGVARDSWVAIPGHGSNRINAALFYGGPQLMAETMKGLTGIEPDYVMVSSFWGLRHMVDAIGGITVDSEFAFSDPYLRPEGYRVGKNKLEGYGALHFARIRKSLPRGDFDRSANQQEVIAAIQRKVAANADRPGFLDTGVLSVLKNMDAQVRPAELFRLARAVAAVDPGKVTGCVLTGSFANVGGASVVMPDTALAKRWGDDARKDARIERC</sequence>
<dbReference type="Gene3D" id="3.40.630.190">
    <property type="entry name" value="LCP protein"/>
    <property type="match status" value="1"/>
</dbReference>
<dbReference type="InterPro" id="IPR004474">
    <property type="entry name" value="LytR_CpsA_psr"/>
</dbReference>
<dbReference type="InterPro" id="IPR050922">
    <property type="entry name" value="LytR/CpsA/Psr_CW_biosynth"/>
</dbReference>
<dbReference type="Pfam" id="PF03816">
    <property type="entry name" value="LytR_cpsA_psr"/>
    <property type="match status" value="1"/>
</dbReference>